<protein>
    <submittedName>
        <fullName evidence="1">Uncharacterized protein</fullName>
    </submittedName>
</protein>
<dbReference type="Proteomes" id="UP000229401">
    <property type="component" value="Unassembled WGS sequence"/>
</dbReference>
<reference evidence="2" key="1">
    <citation type="submission" date="2017-09" db="EMBL/GenBank/DDBJ databases">
        <title>Depth-based differentiation of microbial function through sediment-hosted aquifers and enrichment of novel symbionts in the deep terrestrial subsurface.</title>
        <authorList>
            <person name="Probst A.J."/>
            <person name="Ladd B."/>
            <person name="Jarett J.K."/>
            <person name="Geller-Mcgrath D.E."/>
            <person name="Sieber C.M.K."/>
            <person name="Emerson J.B."/>
            <person name="Anantharaman K."/>
            <person name="Thomas B.C."/>
            <person name="Malmstrom R."/>
            <person name="Stieglmeier M."/>
            <person name="Klingl A."/>
            <person name="Woyke T."/>
            <person name="Ryan C.M."/>
            <person name="Banfield J.F."/>
        </authorList>
    </citation>
    <scope>NUCLEOTIDE SEQUENCE [LARGE SCALE GENOMIC DNA]</scope>
</reference>
<evidence type="ECO:0000313" key="2">
    <source>
        <dbReference type="Proteomes" id="UP000229401"/>
    </source>
</evidence>
<dbReference type="EMBL" id="PFLI01000001">
    <property type="protein sequence ID" value="PIY72615.1"/>
    <property type="molecule type" value="Genomic_DNA"/>
</dbReference>
<organism evidence="1 2">
    <name type="scientific">Candidatus Roizmanbacteria bacterium CG_4_10_14_0_8_um_filter_33_9</name>
    <dbReference type="NCBI Taxonomy" id="1974826"/>
    <lineage>
        <taxon>Bacteria</taxon>
        <taxon>Candidatus Roizmaniibacteriota</taxon>
    </lineage>
</organism>
<sequence length="374" mass="43961">MTYEEKLQKVIYKLKEERDLTRKGRKTKVTFTDNSFTKVRIKEICKILLQLQDDEGIIKIIDAIQPIETVPTEQIINPSDNDDYEGVKEITAEIGEEFDDWLIRYRMKQKSKPENLDWFNLLKALDVCSDIEQQLQVSRSNYVNIPSFPYPYIGRFLKLFPYDTIGTRKTYQQYRWEGVQYLIKEKAAFEAKYNNDDTFGYGSIGIKVNLANFDDFYEKIKQEFEKRKQKTDKINKETVKEIPKQTTTKKPQENDEVMYQITYTKQRQVLMNNAQISKPDFNSENDLVFSFLYENPNRRISKEEIEKAIGGKLTKSLHKIVENLGFEGDTKEVFFSVSKNAIEFRNAITKKDLEEMKKPLIKLIKGGGRLVIPH</sequence>
<name>A0A2M7QKV2_9BACT</name>
<dbReference type="AlphaFoldDB" id="A0A2M7QKV2"/>
<gene>
    <name evidence="1" type="ORF">COY87_00010</name>
</gene>
<comment type="caution">
    <text evidence="1">The sequence shown here is derived from an EMBL/GenBank/DDBJ whole genome shotgun (WGS) entry which is preliminary data.</text>
</comment>
<accession>A0A2M7QKV2</accession>
<proteinExistence type="predicted"/>
<evidence type="ECO:0000313" key="1">
    <source>
        <dbReference type="EMBL" id="PIY72615.1"/>
    </source>
</evidence>